<evidence type="ECO:0000256" key="3">
    <source>
        <dbReference type="ARBA" id="ARBA00016612"/>
    </source>
</evidence>
<organism evidence="12">
    <name type="scientific">Palinurellus wieneckii</name>
    <name type="common">Indo-Pacific furry lobster</name>
    <name type="synonym">Araeosternus wieneckii</name>
    <dbReference type="NCBI Taxonomy" id="198231"/>
    <lineage>
        <taxon>Eukaryota</taxon>
        <taxon>Metazoa</taxon>
        <taxon>Ecdysozoa</taxon>
        <taxon>Arthropoda</taxon>
        <taxon>Crustacea</taxon>
        <taxon>Multicrustacea</taxon>
        <taxon>Malacostraca</taxon>
        <taxon>Eumalacostraca</taxon>
        <taxon>Eucarida</taxon>
        <taxon>Decapoda</taxon>
        <taxon>Pleocyemata</taxon>
        <taxon>Achelata</taxon>
        <taxon>Palinuroidea</taxon>
        <taxon>Synaxidae</taxon>
        <taxon>Palinurellus</taxon>
    </lineage>
</organism>
<evidence type="ECO:0000256" key="9">
    <source>
        <dbReference type="ARBA" id="ARBA00031586"/>
    </source>
</evidence>
<dbReference type="GO" id="GO:0016020">
    <property type="term" value="C:membrane"/>
    <property type="evidence" value="ECO:0007669"/>
    <property type="project" value="UniProtKB-SubCell"/>
</dbReference>
<gene>
    <name evidence="12" type="primary">ND4L</name>
</gene>
<dbReference type="CTD" id="4539"/>
<feature type="transmembrane region" description="Helical" evidence="11">
    <location>
        <begin position="35"/>
        <end position="55"/>
    </location>
</feature>
<feature type="transmembrane region" description="Helical" evidence="11">
    <location>
        <begin position="61"/>
        <end position="84"/>
    </location>
</feature>
<evidence type="ECO:0000313" key="12">
    <source>
        <dbReference type="EMBL" id="AGN95860.1"/>
    </source>
</evidence>
<keyword evidence="8 11" id="KW-0472">Membrane</keyword>
<comment type="catalytic activity">
    <reaction evidence="10">
        <text>a ubiquinone + NADH + 5 H(+)(in) = a ubiquinol + NAD(+) + 4 H(+)(out)</text>
        <dbReference type="Rhea" id="RHEA:29091"/>
        <dbReference type="Rhea" id="RHEA-COMP:9565"/>
        <dbReference type="Rhea" id="RHEA-COMP:9566"/>
        <dbReference type="ChEBI" id="CHEBI:15378"/>
        <dbReference type="ChEBI" id="CHEBI:16389"/>
        <dbReference type="ChEBI" id="CHEBI:17976"/>
        <dbReference type="ChEBI" id="CHEBI:57540"/>
        <dbReference type="ChEBI" id="CHEBI:57945"/>
        <dbReference type="EC" id="7.1.1.2"/>
    </reaction>
</comment>
<dbReference type="Pfam" id="PF00420">
    <property type="entry name" value="Oxidored_q2"/>
    <property type="match status" value="1"/>
</dbReference>
<keyword evidence="6 11" id="KW-1133">Transmembrane helix</keyword>
<comment type="similarity">
    <text evidence="2">Belongs to the complex I subunit 4L family.</text>
</comment>
<proteinExistence type="inferred from homology"/>
<evidence type="ECO:0000256" key="2">
    <source>
        <dbReference type="ARBA" id="ARBA00010519"/>
    </source>
</evidence>
<name>S4V3W5_PALWI</name>
<keyword evidence="12" id="KW-0496">Mitochondrion</keyword>
<evidence type="ECO:0000256" key="11">
    <source>
        <dbReference type="SAM" id="Phobius"/>
    </source>
</evidence>
<dbReference type="GeneID" id="16216589"/>
<protein>
    <recommendedName>
        <fullName evidence="3">NADH-ubiquinone oxidoreductase chain 4L</fullName>
    </recommendedName>
    <alternativeName>
        <fullName evidence="9">NADH dehydrogenase subunit 4L</fullName>
    </alternativeName>
</protein>
<dbReference type="EMBL" id="KC847078">
    <property type="protein sequence ID" value="AGN95860.1"/>
    <property type="molecule type" value="Genomic_DNA"/>
</dbReference>
<evidence type="ECO:0000256" key="7">
    <source>
        <dbReference type="ARBA" id="ARBA00023027"/>
    </source>
</evidence>
<comment type="subcellular location">
    <subcellularLocation>
        <location evidence="1">Membrane</location>
        <topology evidence="1">Multi-pass membrane protein</topology>
    </subcellularLocation>
</comment>
<feature type="transmembrane region" description="Helical" evidence="11">
    <location>
        <begin position="6"/>
        <end position="23"/>
    </location>
</feature>
<geneLocation type="mitochondrion" evidence="12"/>
<reference evidence="12" key="1">
    <citation type="journal article" date="2014" name="Mitochondrial DNA">
        <title>Complete mitochondrial genome of the furry lobster Palinurellus wieneckii (De Man, 1881) (Decapoda, Achelata, Palinuridae).</title>
        <authorList>
            <person name="Yang C.H."/>
            <person name="Liu Y."/>
            <person name="Cui Z."/>
            <person name="Chan T.Y."/>
        </authorList>
    </citation>
    <scope>NUCLEOTIDE SEQUENCE</scope>
</reference>
<evidence type="ECO:0000256" key="6">
    <source>
        <dbReference type="ARBA" id="ARBA00022989"/>
    </source>
</evidence>
<dbReference type="GO" id="GO:0008137">
    <property type="term" value="F:NADH dehydrogenase (ubiquinone) activity"/>
    <property type="evidence" value="ECO:0007669"/>
    <property type="project" value="UniProtKB-EC"/>
</dbReference>
<keyword evidence="4 11" id="KW-0812">Transmembrane</keyword>
<evidence type="ECO:0000256" key="5">
    <source>
        <dbReference type="ARBA" id="ARBA00022967"/>
    </source>
</evidence>
<dbReference type="AlphaFoldDB" id="S4V3W5"/>
<evidence type="ECO:0000256" key="4">
    <source>
        <dbReference type="ARBA" id="ARBA00022692"/>
    </source>
</evidence>
<evidence type="ECO:0000256" key="10">
    <source>
        <dbReference type="ARBA" id="ARBA00049551"/>
    </source>
</evidence>
<dbReference type="Gene3D" id="1.10.287.3510">
    <property type="match status" value="1"/>
</dbReference>
<sequence>MVILNLLSILVPLVMVFCGLWVFTSKCKHLLNTLLSLEFIMLGIFFVLSSTLSFLGNEVYFILFFLSMVACEGALGLSLLVSIVRTHGNDYYNSFSVLQC</sequence>
<keyword evidence="5" id="KW-1278">Translocase</keyword>
<dbReference type="RefSeq" id="YP_008238989.1">
    <property type="nucleotide sequence ID" value="NC_021753.1"/>
</dbReference>
<keyword evidence="7" id="KW-0520">NAD</keyword>
<accession>S4V3W5</accession>
<dbReference type="InterPro" id="IPR039428">
    <property type="entry name" value="NUOK/Mnh_C1-like"/>
</dbReference>
<evidence type="ECO:0000256" key="8">
    <source>
        <dbReference type="ARBA" id="ARBA00023136"/>
    </source>
</evidence>
<evidence type="ECO:0000256" key="1">
    <source>
        <dbReference type="ARBA" id="ARBA00004141"/>
    </source>
</evidence>